<dbReference type="GO" id="GO:1990904">
    <property type="term" value="C:ribonucleoprotein complex"/>
    <property type="evidence" value="ECO:0007669"/>
    <property type="project" value="UniProtKB-KW"/>
</dbReference>
<evidence type="ECO:0000256" key="2">
    <source>
        <dbReference type="ARBA" id="ARBA00022980"/>
    </source>
</evidence>
<name>A0A5C3EYK4_9BASI</name>
<dbReference type="InterPro" id="IPR002672">
    <property type="entry name" value="Ribosomal_eL28"/>
</dbReference>
<evidence type="ECO:0000256" key="3">
    <source>
        <dbReference type="ARBA" id="ARBA00023274"/>
    </source>
</evidence>
<evidence type="ECO:0000259" key="4">
    <source>
        <dbReference type="Pfam" id="PF01778"/>
    </source>
</evidence>
<feature type="domain" description="Ribosomal eL28/Mak16" evidence="4">
    <location>
        <begin position="9"/>
        <end position="126"/>
    </location>
</feature>
<dbReference type="Proteomes" id="UP000323386">
    <property type="component" value="Unassembled WGS sequence"/>
</dbReference>
<gene>
    <name evidence="5" type="ORF">PSFLO_02422</name>
</gene>
<evidence type="ECO:0000313" key="6">
    <source>
        <dbReference type="Proteomes" id="UP000323386"/>
    </source>
</evidence>
<reference evidence="5 6" key="1">
    <citation type="submission" date="2018-03" db="EMBL/GenBank/DDBJ databases">
        <authorList>
            <person name="Guldener U."/>
        </authorList>
    </citation>
    <scope>NUCLEOTIDE SEQUENCE [LARGE SCALE GENOMIC DNA]</scope>
    <source>
        <strain evidence="5 6">DAOM196992</strain>
    </source>
</reference>
<organism evidence="5 6">
    <name type="scientific">Pseudozyma flocculosa</name>
    <dbReference type="NCBI Taxonomy" id="84751"/>
    <lineage>
        <taxon>Eukaryota</taxon>
        <taxon>Fungi</taxon>
        <taxon>Dikarya</taxon>
        <taxon>Basidiomycota</taxon>
        <taxon>Ustilaginomycotina</taxon>
        <taxon>Ustilaginomycetes</taxon>
        <taxon>Ustilaginales</taxon>
        <taxon>Ustilaginaceae</taxon>
        <taxon>Pseudozyma</taxon>
    </lineage>
</organism>
<dbReference type="Gene3D" id="3.30.390.110">
    <property type="match status" value="1"/>
</dbReference>
<keyword evidence="3" id="KW-0687">Ribonucleoprotein</keyword>
<evidence type="ECO:0000256" key="1">
    <source>
        <dbReference type="ARBA" id="ARBA00007926"/>
    </source>
</evidence>
<keyword evidence="2 5" id="KW-0689">Ribosomal protein</keyword>
<dbReference type="PANTHER" id="PTHR10544">
    <property type="entry name" value="60S RIBOSOMAL PROTEIN L28"/>
    <property type="match status" value="1"/>
</dbReference>
<accession>A0A5C3EYK4</accession>
<protein>
    <submittedName>
        <fullName evidence="5">Related to 60S ribosomal protein L28</fullName>
    </submittedName>
</protein>
<comment type="similarity">
    <text evidence="1">Belongs to the eukaryotic ribosomal protein eL28 family.</text>
</comment>
<dbReference type="OrthoDB" id="338850at2759"/>
<dbReference type="InterPro" id="IPR029004">
    <property type="entry name" value="Ribosomal_eL28/Mak16"/>
</dbReference>
<dbReference type="GO" id="GO:0003735">
    <property type="term" value="F:structural constituent of ribosome"/>
    <property type="evidence" value="ECO:0007669"/>
    <property type="project" value="InterPro"/>
</dbReference>
<dbReference type="EMBL" id="OOIP01000005">
    <property type="protein sequence ID" value="SPO36950.1"/>
    <property type="molecule type" value="Genomic_DNA"/>
</dbReference>
<evidence type="ECO:0000313" key="5">
    <source>
        <dbReference type="EMBL" id="SPO36950.1"/>
    </source>
</evidence>
<dbReference type="Pfam" id="PF01778">
    <property type="entry name" value="Ribosomal_L28e"/>
    <property type="match status" value="1"/>
</dbReference>
<keyword evidence="6" id="KW-1185">Reference proteome</keyword>
<dbReference type="GO" id="GO:0005840">
    <property type="term" value="C:ribosome"/>
    <property type="evidence" value="ECO:0007669"/>
    <property type="project" value="UniProtKB-KW"/>
</dbReference>
<dbReference type="GO" id="GO:0006412">
    <property type="term" value="P:translation"/>
    <property type="evidence" value="ECO:0007669"/>
    <property type="project" value="InterPro"/>
</dbReference>
<sequence>MSAASSQELQWLLTRKTSSYIVKQKGLPRFFTREPLNLKQIHSPKHSGNVCKKAVGIAPAANGKGVVVTTKKTKASPFSVKGSRASTTIKGTGNRRVSGAVANIVGKRGYRNDLAKLAVARASAILLAQRGSRKAPLPKKVRGTGANKVLIEKSDE</sequence>
<proteinExistence type="inferred from homology"/>
<dbReference type="AlphaFoldDB" id="A0A5C3EYK4"/>